<evidence type="ECO:0000259" key="1">
    <source>
        <dbReference type="PROSITE" id="PS51011"/>
    </source>
</evidence>
<evidence type="ECO:0000313" key="2">
    <source>
        <dbReference type="EMBL" id="EPT00735.1"/>
    </source>
</evidence>
<dbReference type="InterPro" id="IPR036431">
    <property type="entry name" value="ARID_dom_sf"/>
</dbReference>
<accession>S8FR48</accession>
<dbReference type="InParanoid" id="S8FR48"/>
<dbReference type="SUPFAM" id="SSF46774">
    <property type="entry name" value="ARID-like"/>
    <property type="match status" value="1"/>
</dbReference>
<sequence length="134" mass="15056">MVVSPTQRFTYPTMTAAGFVAIYPKFCKAHGIVVDRHALAFDGLPVRLHILHTHVLRCGGVHRVTQRSLWSVIGAALNFVKHAATATLPARSGRDVAEHLQKIYRAYLAKFDSWFVSWVRTKQSQLRDCGRLQG</sequence>
<dbReference type="PROSITE" id="PS51011">
    <property type="entry name" value="ARID"/>
    <property type="match status" value="1"/>
</dbReference>
<proteinExistence type="predicted"/>
<dbReference type="Proteomes" id="UP000015241">
    <property type="component" value="Unassembled WGS sequence"/>
</dbReference>
<dbReference type="GO" id="GO:0003677">
    <property type="term" value="F:DNA binding"/>
    <property type="evidence" value="ECO:0007669"/>
    <property type="project" value="InterPro"/>
</dbReference>
<dbReference type="Gene3D" id="1.10.150.60">
    <property type="entry name" value="ARID DNA-binding domain"/>
    <property type="match status" value="1"/>
</dbReference>
<dbReference type="STRING" id="743788.S8FR48"/>
<dbReference type="SMART" id="SM01014">
    <property type="entry name" value="ARID"/>
    <property type="match status" value="1"/>
</dbReference>
<dbReference type="AlphaFoldDB" id="S8FR48"/>
<organism evidence="2 3">
    <name type="scientific">Fomitopsis schrenkii</name>
    <name type="common">Brown rot fungus</name>
    <dbReference type="NCBI Taxonomy" id="2126942"/>
    <lineage>
        <taxon>Eukaryota</taxon>
        <taxon>Fungi</taxon>
        <taxon>Dikarya</taxon>
        <taxon>Basidiomycota</taxon>
        <taxon>Agaricomycotina</taxon>
        <taxon>Agaricomycetes</taxon>
        <taxon>Polyporales</taxon>
        <taxon>Fomitopsis</taxon>
    </lineage>
</organism>
<gene>
    <name evidence="2" type="ORF">FOMPIDRAFT_1122160</name>
</gene>
<dbReference type="Pfam" id="PF01388">
    <property type="entry name" value="ARID"/>
    <property type="match status" value="1"/>
</dbReference>
<keyword evidence="3" id="KW-1185">Reference proteome</keyword>
<reference evidence="2 3" key="1">
    <citation type="journal article" date="2012" name="Science">
        <title>The Paleozoic origin of enzymatic lignin decomposition reconstructed from 31 fungal genomes.</title>
        <authorList>
            <person name="Floudas D."/>
            <person name="Binder M."/>
            <person name="Riley R."/>
            <person name="Barry K."/>
            <person name="Blanchette R.A."/>
            <person name="Henrissat B."/>
            <person name="Martinez A.T."/>
            <person name="Otillar R."/>
            <person name="Spatafora J.W."/>
            <person name="Yadav J.S."/>
            <person name="Aerts A."/>
            <person name="Benoit I."/>
            <person name="Boyd A."/>
            <person name="Carlson A."/>
            <person name="Copeland A."/>
            <person name="Coutinho P.M."/>
            <person name="de Vries R.P."/>
            <person name="Ferreira P."/>
            <person name="Findley K."/>
            <person name="Foster B."/>
            <person name="Gaskell J."/>
            <person name="Glotzer D."/>
            <person name="Gorecki P."/>
            <person name="Heitman J."/>
            <person name="Hesse C."/>
            <person name="Hori C."/>
            <person name="Igarashi K."/>
            <person name="Jurgens J.A."/>
            <person name="Kallen N."/>
            <person name="Kersten P."/>
            <person name="Kohler A."/>
            <person name="Kuees U."/>
            <person name="Kumar T.K.A."/>
            <person name="Kuo A."/>
            <person name="LaButti K."/>
            <person name="Larrondo L.F."/>
            <person name="Lindquist E."/>
            <person name="Ling A."/>
            <person name="Lombard V."/>
            <person name="Lucas S."/>
            <person name="Lundell T."/>
            <person name="Martin R."/>
            <person name="McLaughlin D.J."/>
            <person name="Morgenstern I."/>
            <person name="Morin E."/>
            <person name="Murat C."/>
            <person name="Nagy L.G."/>
            <person name="Nolan M."/>
            <person name="Ohm R.A."/>
            <person name="Patyshakuliyeva A."/>
            <person name="Rokas A."/>
            <person name="Ruiz-Duenas F.J."/>
            <person name="Sabat G."/>
            <person name="Salamov A."/>
            <person name="Samejima M."/>
            <person name="Schmutz J."/>
            <person name="Slot J.C."/>
            <person name="St John F."/>
            <person name="Stenlid J."/>
            <person name="Sun H."/>
            <person name="Sun S."/>
            <person name="Syed K."/>
            <person name="Tsang A."/>
            <person name="Wiebenga A."/>
            <person name="Young D."/>
            <person name="Pisabarro A."/>
            <person name="Eastwood D.C."/>
            <person name="Martin F."/>
            <person name="Cullen D."/>
            <person name="Grigoriev I.V."/>
            <person name="Hibbett D.S."/>
        </authorList>
    </citation>
    <scope>NUCLEOTIDE SEQUENCE</scope>
    <source>
        <strain evidence="3">FP-58527</strain>
    </source>
</reference>
<evidence type="ECO:0000313" key="3">
    <source>
        <dbReference type="Proteomes" id="UP000015241"/>
    </source>
</evidence>
<feature type="domain" description="ARID" evidence="1">
    <location>
        <begin position="13"/>
        <end position="116"/>
    </location>
</feature>
<protein>
    <recommendedName>
        <fullName evidence="1">ARID domain-containing protein</fullName>
    </recommendedName>
</protein>
<name>S8FR48_FOMSC</name>
<dbReference type="EMBL" id="KE504147">
    <property type="protein sequence ID" value="EPT00735.1"/>
    <property type="molecule type" value="Genomic_DNA"/>
</dbReference>
<dbReference type="HOGENOM" id="CLU_156683_0_0_1"/>
<dbReference type="InterPro" id="IPR001606">
    <property type="entry name" value="ARID_dom"/>
</dbReference>